<keyword evidence="3" id="KW-1185">Reference proteome</keyword>
<dbReference type="Proteomes" id="UP001075354">
    <property type="component" value="Chromosome 5"/>
</dbReference>
<protein>
    <submittedName>
        <fullName evidence="2">Uncharacterized protein</fullName>
    </submittedName>
</protein>
<dbReference type="EMBL" id="JAPTSV010000005">
    <property type="protein sequence ID" value="KAJ1527679.1"/>
    <property type="molecule type" value="Genomic_DNA"/>
</dbReference>
<accession>A0AAV7XVY8</accession>
<dbReference type="SUPFAM" id="SSF51338">
    <property type="entry name" value="Composite domain of metallo-dependent hydrolases"/>
    <property type="match status" value="1"/>
</dbReference>
<evidence type="ECO:0000256" key="1">
    <source>
        <dbReference type="SAM" id="MobiDB-lite"/>
    </source>
</evidence>
<reference evidence="2" key="1">
    <citation type="submission" date="2022-12" db="EMBL/GenBank/DDBJ databases">
        <title>Chromosome-level genome assembly of the bean flower thrips Megalurothrips usitatus.</title>
        <authorList>
            <person name="Ma L."/>
            <person name="Liu Q."/>
            <person name="Li H."/>
            <person name="Cai W."/>
        </authorList>
    </citation>
    <scope>NUCLEOTIDE SEQUENCE</scope>
    <source>
        <strain evidence="2">Cailab_2022a</strain>
    </source>
</reference>
<organism evidence="2 3">
    <name type="scientific">Megalurothrips usitatus</name>
    <name type="common">bean blossom thrips</name>
    <dbReference type="NCBI Taxonomy" id="439358"/>
    <lineage>
        <taxon>Eukaryota</taxon>
        <taxon>Metazoa</taxon>
        <taxon>Ecdysozoa</taxon>
        <taxon>Arthropoda</taxon>
        <taxon>Hexapoda</taxon>
        <taxon>Insecta</taxon>
        <taxon>Pterygota</taxon>
        <taxon>Neoptera</taxon>
        <taxon>Paraneoptera</taxon>
        <taxon>Thysanoptera</taxon>
        <taxon>Terebrantia</taxon>
        <taxon>Thripoidea</taxon>
        <taxon>Thripidae</taxon>
        <taxon>Megalurothrips</taxon>
    </lineage>
</organism>
<dbReference type="InterPro" id="IPR011059">
    <property type="entry name" value="Metal-dep_hydrolase_composite"/>
</dbReference>
<evidence type="ECO:0000313" key="3">
    <source>
        <dbReference type="Proteomes" id="UP001075354"/>
    </source>
</evidence>
<comment type="caution">
    <text evidence="2">The sequence shown here is derived from an EMBL/GenBank/DDBJ whole genome shotgun (WGS) entry which is preliminary data.</text>
</comment>
<gene>
    <name evidence="2" type="ORF">ONE63_007638</name>
</gene>
<sequence length="104" mass="11202">MAAPVKKVPIHLQSSQNRLLIKNGKIVNATGMQDGDVFVEDGIVKQIAFSEQLSTPTGKGMRHEGQRNLQGTSFSISTELGDTTPRSTIRVHNPPGGRSSGGFW</sequence>
<feature type="region of interest" description="Disordered" evidence="1">
    <location>
        <begin position="79"/>
        <end position="104"/>
    </location>
</feature>
<dbReference type="AlphaFoldDB" id="A0AAV7XVY8"/>
<evidence type="ECO:0000313" key="2">
    <source>
        <dbReference type="EMBL" id="KAJ1527679.1"/>
    </source>
</evidence>
<dbReference type="Gene3D" id="2.30.40.10">
    <property type="entry name" value="Urease, subunit C, domain 1"/>
    <property type="match status" value="1"/>
</dbReference>
<name>A0AAV7XVY8_9NEOP</name>
<proteinExistence type="predicted"/>
<dbReference type="GO" id="GO:0016810">
    <property type="term" value="F:hydrolase activity, acting on carbon-nitrogen (but not peptide) bonds"/>
    <property type="evidence" value="ECO:0007669"/>
    <property type="project" value="InterPro"/>
</dbReference>